<dbReference type="InterPro" id="IPR027417">
    <property type="entry name" value="P-loop_NTPase"/>
</dbReference>
<dbReference type="EMBL" id="UXUI01007690">
    <property type="protein sequence ID" value="VDD88689.1"/>
    <property type="molecule type" value="Genomic_DNA"/>
</dbReference>
<organism evidence="4">
    <name type="scientific">Enterobius vermicularis</name>
    <name type="common">Human pinworm</name>
    <dbReference type="NCBI Taxonomy" id="51028"/>
    <lineage>
        <taxon>Eukaryota</taxon>
        <taxon>Metazoa</taxon>
        <taxon>Ecdysozoa</taxon>
        <taxon>Nematoda</taxon>
        <taxon>Chromadorea</taxon>
        <taxon>Rhabditida</taxon>
        <taxon>Spirurina</taxon>
        <taxon>Oxyuridomorpha</taxon>
        <taxon>Oxyuroidea</taxon>
        <taxon>Oxyuridae</taxon>
        <taxon>Enterobius</taxon>
    </lineage>
</organism>
<sequence length="293" mass="32970">MANEAIKQKATVREIHIVFFGIDLKAILFDKLCDTSISWERHVNYEDTYYLKYRVDGQTVQMELVDPGLNHTGAREMSIRKADGAILFYSTWSAPSYHNLAELFTDFSRRQNDTKLQIPVLLFASEDEYCDDNNYAASSSGHSSASEGYESETPHYCTKFWKERITDDHTKCCISDKIPSEQGEHLAQLFGPKCKFISTRISDFTGLGEVIEELIRSILGERKHKANFLSRTRAASFPKEKKGAHSKDKQNSAEGRSSSVKEHMMAGKQSTTTSKPKKVGQKNDAQSAACAIS</sequence>
<dbReference type="WBParaSite" id="EVEC_0000410901-mRNA-1">
    <property type="protein sequence ID" value="EVEC_0000410901-mRNA-1"/>
    <property type="gene ID" value="EVEC_0000410901"/>
</dbReference>
<dbReference type="PANTHER" id="PTHR36935">
    <property type="entry name" value="PROTEIN CBG00261"/>
    <property type="match status" value="1"/>
</dbReference>
<evidence type="ECO:0000313" key="4">
    <source>
        <dbReference type="WBParaSite" id="EVEC_0000410901-mRNA-1"/>
    </source>
</evidence>
<accession>A0A0N4V293</accession>
<evidence type="ECO:0000256" key="1">
    <source>
        <dbReference type="SAM" id="MobiDB-lite"/>
    </source>
</evidence>
<dbReference type="SUPFAM" id="SSF52540">
    <property type="entry name" value="P-loop containing nucleoside triphosphate hydrolases"/>
    <property type="match status" value="1"/>
</dbReference>
<dbReference type="PROSITE" id="PS51421">
    <property type="entry name" value="RAS"/>
    <property type="match status" value="1"/>
</dbReference>
<gene>
    <name evidence="2" type="ORF">EVEC_LOCUS3817</name>
</gene>
<dbReference type="Gene3D" id="3.40.50.300">
    <property type="entry name" value="P-loop containing nucleotide triphosphate hydrolases"/>
    <property type="match status" value="1"/>
</dbReference>
<dbReference type="InterPro" id="IPR001806">
    <property type="entry name" value="Small_GTPase"/>
</dbReference>
<feature type="region of interest" description="Disordered" evidence="1">
    <location>
        <begin position="230"/>
        <end position="293"/>
    </location>
</feature>
<reference evidence="4" key="1">
    <citation type="submission" date="2017-02" db="UniProtKB">
        <authorList>
            <consortium name="WormBaseParasite"/>
        </authorList>
    </citation>
    <scope>IDENTIFICATION</scope>
</reference>
<reference evidence="2 3" key="2">
    <citation type="submission" date="2018-10" db="EMBL/GenBank/DDBJ databases">
        <authorList>
            <consortium name="Pathogen Informatics"/>
        </authorList>
    </citation>
    <scope>NUCLEOTIDE SEQUENCE [LARGE SCALE GENOMIC DNA]</scope>
</reference>
<evidence type="ECO:0000313" key="3">
    <source>
        <dbReference type="Proteomes" id="UP000274131"/>
    </source>
</evidence>
<proteinExistence type="predicted"/>
<dbReference type="PANTHER" id="PTHR36935:SF1">
    <property type="entry name" value="RAS FAMILY PROTEIN"/>
    <property type="match status" value="1"/>
</dbReference>
<dbReference type="GO" id="GO:0005525">
    <property type="term" value="F:GTP binding"/>
    <property type="evidence" value="ECO:0007669"/>
    <property type="project" value="InterPro"/>
</dbReference>
<dbReference type="STRING" id="51028.A0A0N4V293"/>
<dbReference type="Pfam" id="PF00071">
    <property type="entry name" value="Ras"/>
    <property type="match status" value="1"/>
</dbReference>
<name>A0A0N4V293_ENTVE</name>
<evidence type="ECO:0000313" key="2">
    <source>
        <dbReference type="EMBL" id="VDD88689.1"/>
    </source>
</evidence>
<protein>
    <submittedName>
        <fullName evidence="4">Ras family protein</fullName>
    </submittedName>
</protein>
<dbReference type="GO" id="GO:0003924">
    <property type="term" value="F:GTPase activity"/>
    <property type="evidence" value="ECO:0007669"/>
    <property type="project" value="InterPro"/>
</dbReference>
<dbReference type="Proteomes" id="UP000274131">
    <property type="component" value="Unassembled WGS sequence"/>
</dbReference>
<dbReference type="OrthoDB" id="5853768at2759"/>
<dbReference type="AlphaFoldDB" id="A0A0N4V293"/>
<keyword evidence="3" id="KW-1185">Reference proteome</keyword>
<feature type="compositionally biased region" description="Basic and acidic residues" evidence="1">
    <location>
        <begin position="238"/>
        <end position="251"/>
    </location>
</feature>